<feature type="region of interest" description="Disordered" evidence="1">
    <location>
        <begin position="277"/>
        <end position="308"/>
    </location>
</feature>
<dbReference type="CDD" id="cd00063">
    <property type="entry name" value="FN3"/>
    <property type="match status" value="1"/>
</dbReference>
<protein>
    <recommendedName>
        <fullName evidence="3">Fibronectin type-III domain-containing protein</fullName>
    </recommendedName>
</protein>
<reference evidence="4 5" key="1">
    <citation type="submission" date="2021-06" db="EMBL/GenBank/DDBJ databases">
        <title>A haploid diamondback moth (Plutella xylostella L.) genome assembly resolves 31 chromosomes and identifies a diamide resistance mutation.</title>
        <authorList>
            <person name="Ward C.M."/>
            <person name="Perry K.D."/>
            <person name="Baker G."/>
            <person name="Powis K."/>
            <person name="Heckel D.G."/>
            <person name="Baxter S.W."/>
        </authorList>
    </citation>
    <scope>NUCLEOTIDE SEQUENCE [LARGE SCALE GENOMIC DNA]</scope>
    <source>
        <strain evidence="4 5">LV</strain>
        <tissue evidence="4">Single pupa</tissue>
    </source>
</reference>
<evidence type="ECO:0000259" key="3">
    <source>
        <dbReference type="PROSITE" id="PS50853"/>
    </source>
</evidence>
<dbReference type="InterPro" id="IPR036116">
    <property type="entry name" value="FN3_sf"/>
</dbReference>
<evidence type="ECO:0000313" key="4">
    <source>
        <dbReference type="EMBL" id="KAG7310262.1"/>
    </source>
</evidence>
<keyword evidence="2" id="KW-0472">Membrane</keyword>
<dbReference type="SMART" id="SM00060">
    <property type="entry name" value="FN3"/>
    <property type="match status" value="1"/>
</dbReference>
<evidence type="ECO:0000256" key="2">
    <source>
        <dbReference type="SAM" id="Phobius"/>
    </source>
</evidence>
<keyword evidence="2" id="KW-1133">Transmembrane helix</keyword>
<dbReference type="Proteomes" id="UP000823941">
    <property type="component" value="Chromosome 5"/>
</dbReference>
<keyword evidence="2" id="KW-0812">Transmembrane</keyword>
<accession>A0ABQ7QYY3</accession>
<dbReference type="PROSITE" id="PS50853">
    <property type="entry name" value="FN3"/>
    <property type="match status" value="1"/>
</dbReference>
<feature type="domain" description="Fibronectin type-III" evidence="3">
    <location>
        <begin position="34"/>
        <end position="124"/>
    </location>
</feature>
<evidence type="ECO:0000313" key="5">
    <source>
        <dbReference type="Proteomes" id="UP000823941"/>
    </source>
</evidence>
<dbReference type="InterPro" id="IPR013783">
    <property type="entry name" value="Ig-like_fold"/>
</dbReference>
<name>A0ABQ7QYY3_PLUXY</name>
<evidence type="ECO:0000256" key="1">
    <source>
        <dbReference type="SAM" id="MobiDB-lite"/>
    </source>
</evidence>
<dbReference type="SUPFAM" id="SSF49265">
    <property type="entry name" value="Fibronectin type III"/>
    <property type="match status" value="1"/>
</dbReference>
<organism evidence="4 5">
    <name type="scientific">Plutella xylostella</name>
    <name type="common">Diamondback moth</name>
    <name type="synonym">Plutella maculipennis</name>
    <dbReference type="NCBI Taxonomy" id="51655"/>
    <lineage>
        <taxon>Eukaryota</taxon>
        <taxon>Metazoa</taxon>
        <taxon>Ecdysozoa</taxon>
        <taxon>Arthropoda</taxon>
        <taxon>Hexapoda</taxon>
        <taxon>Insecta</taxon>
        <taxon>Pterygota</taxon>
        <taxon>Neoptera</taxon>
        <taxon>Endopterygota</taxon>
        <taxon>Lepidoptera</taxon>
        <taxon>Glossata</taxon>
        <taxon>Ditrysia</taxon>
        <taxon>Yponomeutoidea</taxon>
        <taxon>Plutellidae</taxon>
        <taxon>Plutella</taxon>
    </lineage>
</organism>
<keyword evidence="5" id="KW-1185">Reference proteome</keyword>
<feature type="region of interest" description="Disordered" evidence="1">
    <location>
        <begin position="345"/>
        <end position="376"/>
    </location>
</feature>
<dbReference type="InterPro" id="IPR003961">
    <property type="entry name" value="FN3_dom"/>
</dbReference>
<dbReference type="EMBL" id="JAHIBW010000005">
    <property type="protein sequence ID" value="KAG7310262.1"/>
    <property type="molecule type" value="Genomic_DNA"/>
</dbReference>
<gene>
    <name evidence="4" type="ORF">JYU34_003012</name>
</gene>
<comment type="caution">
    <text evidence="4">The sequence shown here is derived from an EMBL/GenBank/DDBJ whole genome shotgun (WGS) entry which is preliminary data.</text>
</comment>
<dbReference type="Gene3D" id="2.60.40.10">
    <property type="entry name" value="Immunoglobulins"/>
    <property type="match status" value="1"/>
</dbReference>
<sequence>MDYRNSGNYTCTLRTREGAWSVTHSVLVAPPPRAPSAPRLARASRHKLHLVWDPVVDPVAPIIGYTVWWSVSGAATARRAVGARGSAVLGALPCGAAVSVTLTAHTRTHASPHSPPLHVTTKGERPVAAPARSTVCGNSSALAVSLLAWRVACDVAWRVALRPAAPGAPWRDLPVDGDVIEATGLSPGTWYEVRVEARAAGGATVALYRAATLSADGEHIGEPVEIPVEADSRVSDSAGPARAAWRGVLSPALLAGALLALAGVAGGAALLLRRRPAPAPAPRAAPATPLYTTEPGKRNGKSLSPLHDGSLHEISPYATFSMGPGGAGGAGGAVSCALHSFGRAEPPGLAAPPPPLHNGGGGGGCGGGAGAGGRDSDSSSSSSLCVACAAHYSHHSGTHTHPSLYTDGRLFVRK</sequence>
<feature type="transmembrane region" description="Helical" evidence="2">
    <location>
        <begin position="252"/>
        <end position="272"/>
    </location>
</feature>
<feature type="compositionally biased region" description="Gly residues" evidence="1">
    <location>
        <begin position="358"/>
        <end position="373"/>
    </location>
</feature>
<proteinExistence type="predicted"/>